<dbReference type="InterPro" id="IPR021330">
    <property type="entry name" value="DUF2939"/>
</dbReference>
<proteinExistence type="predicted"/>
<dbReference type="EMBL" id="LUAW01000001">
    <property type="protein sequence ID" value="KYQ73608.1"/>
    <property type="molecule type" value="Genomic_DNA"/>
</dbReference>
<protein>
    <recommendedName>
        <fullName evidence="4">DUF2939 domain-containing protein</fullName>
    </recommendedName>
</protein>
<dbReference type="OrthoDB" id="5739641at2"/>
<evidence type="ECO:0000256" key="1">
    <source>
        <dbReference type="SAM" id="MobiDB-lite"/>
    </source>
</evidence>
<sequence length="220" mass="24396">MKALKILLAGMAVLSLLIFAASPYWALYQINQAYQHNDAARMSQYINFAEVKASLKPQIQQKMNAAAGLEHLPEGLQQWGAELSHSISSHAVDAAVNEQTIFLLMQGKGLKESIQLSLSKNREELSKSLLKSTVLPDMHGDERAMNTPPKMREMADVQPESSSGAQHPSAKAKPHMHAHYTGWNSFEIAVPNDSGSMTRFKMQRSQLSWKITAIELPNSK</sequence>
<dbReference type="Proteomes" id="UP000076276">
    <property type="component" value="Unassembled WGS sequence"/>
</dbReference>
<dbReference type="AlphaFoldDB" id="A0A151Y6E3"/>
<evidence type="ECO:0000313" key="2">
    <source>
        <dbReference type="EMBL" id="KYQ73608.1"/>
    </source>
</evidence>
<comment type="caution">
    <text evidence="2">The sequence shown here is derived from an EMBL/GenBank/DDBJ whole genome shotgun (WGS) entry which is preliminary data.</text>
</comment>
<gene>
    <name evidence="2" type="ORF">AZH43_00365</name>
</gene>
<keyword evidence="3" id="KW-1185">Reference proteome</keyword>
<evidence type="ECO:0000313" key="3">
    <source>
        <dbReference type="Proteomes" id="UP000076276"/>
    </source>
</evidence>
<organism evidence="2 3">
    <name type="scientific">Acinetobacter pragensis</name>
    <dbReference type="NCBI Taxonomy" id="1806892"/>
    <lineage>
        <taxon>Bacteria</taxon>
        <taxon>Pseudomonadati</taxon>
        <taxon>Pseudomonadota</taxon>
        <taxon>Gammaproteobacteria</taxon>
        <taxon>Moraxellales</taxon>
        <taxon>Moraxellaceae</taxon>
        <taxon>Acinetobacter</taxon>
    </lineage>
</organism>
<accession>A0A151Y6E3</accession>
<dbReference type="RefSeq" id="WP_067665149.1">
    <property type="nucleotide sequence ID" value="NZ_CBCSIK010000001.1"/>
</dbReference>
<name>A0A151Y6E3_9GAMM</name>
<dbReference type="Pfam" id="PF11159">
    <property type="entry name" value="DUF2939"/>
    <property type="match status" value="1"/>
</dbReference>
<feature type="region of interest" description="Disordered" evidence="1">
    <location>
        <begin position="154"/>
        <end position="176"/>
    </location>
</feature>
<evidence type="ECO:0008006" key="4">
    <source>
        <dbReference type="Google" id="ProtNLM"/>
    </source>
</evidence>
<reference evidence="2 3" key="1">
    <citation type="submission" date="2016-03" db="EMBL/GenBank/DDBJ databases">
        <title>Acinetobacter genomospecies 28 strain ANC 4149.</title>
        <authorList>
            <person name="Radolfova-Krizova L."/>
            <person name="Nemec A."/>
        </authorList>
    </citation>
    <scope>NUCLEOTIDE SEQUENCE [LARGE SCALE GENOMIC DNA]</scope>
    <source>
        <strain evidence="2 3">ANC 4149</strain>
    </source>
</reference>